<reference evidence="1" key="2">
    <citation type="submission" date="2022-10" db="EMBL/GenBank/DDBJ databases">
        <authorList>
            <person name="Kostovova I."/>
            <person name="Moravkova M."/>
            <person name="Pechar R."/>
        </authorList>
    </citation>
    <scope>NUCLEOTIDE SEQUENCE</scope>
    <source>
        <strain evidence="1">M597B</strain>
    </source>
</reference>
<comment type="caution">
    <text evidence="1">The sequence shown here is derived from an EMBL/GenBank/DDBJ whole genome shotgun (WGS) entry which is preliminary data.</text>
</comment>
<sequence>MLVGEDDLYKKFEGDSEFKRCGFCHKKYFRKEFLRVPEFETIAEDICPYCNGLNSMCGPNFKYINYKIEDIDVNNL</sequence>
<reference evidence="1" key="1">
    <citation type="journal article" date="2022" name="Microorganisms">
        <title>Antibiotic Susceptibility, Resistance Gene Determinants and Corresponding Genomic Regions in Lactobacillus amylovorus Isolates Derived from Wild Boars and Domestic Pigs.</title>
        <authorList>
            <person name="Moravkova M."/>
            <person name="Kostovova I."/>
            <person name="Kavanova K."/>
            <person name="Pechar R."/>
            <person name="Stanek S."/>
            <person name="Brychta A."/>
            <person name="Zeman M."/>
            <person name="Kubasova T."/>
        </authorList>
    </citation>
    <scope>NUCLEOTIDE SEQUENCE</scope>
    <source>
        <strain evidence="1">M597B</strain>
    </source>
</reference>
<accession>A0AAW6BBG9</accession>
<gene>
    <name evidence="1" type="ORF">ODV14_07040</name>
</gene>
<dbReference type="RefSeq" id="WP_056939756.1">
    <property type="nucleotide sequence ID" value="NZ_JAOTHC010000020.1"/>
</dbReference>
<organism evidence="1 2">
    <name type="scientific">Lactobacillus amylovorus</name>
    <dbReference type="NCBI Taxonomy" id="1604"/>
    <lineage>
        <taxon>Bacteria</taxon>
        <taxon>Bacillati</taxon>
        <taxon>Bacillota</taxon>
        <taxon>Bacilli</taxon>
        <taxon>Lactobacillales</taxon>
        <taxon>Lactobacillaceae</taxon>
        <taxon>Lactobacillus</taxon>
    </lineage>
</organism>
<dbReference type="AlphaFoldDB" id="A0AAW6BBG9"/>
<proteinExistence type="predicted"/>
<name>A0AAW6BBG9_LACAM</name>
<evidence type="ECO:0000313" key="2">
    <source>
        <dbReference type="Proteomes" id="UP001141961"/>
    </source>
</evidence>
<dbReference type="Proteomes" id="UP001141961">
    <property type="component" value="Unassembled WGS sequence"/>
</dbReference>
<protein>
    <submittedName>
        <fullName evidence="1">Uncharacterized protein</fullName>
    </submittedName>
</protein>
<dbReference type="EMBL" id="JAOTHD010000020">
    <property type="protein sequence ID" value="MDB6247072.1"/>
    <property type="molecule type" value="Genomic_DNA"/>
</dbReference>
<evidence type="ECO:0000313" key="1">
    <source>
        <dbReference type="EMBL" id="MDB6247072.1"/>
    </source>
</evidence>